<accession>A0A1M7Z0P6</accession>
<keyword evidence="3" id="KW-0131">Cell cycle</keyword>
<comment type="subunit">
    <text evidence="3">Homodimer. The ends of the coiled-coil dimer bind to each other, forming polymers. Interacts with FtsZ.</text>
</comment>
<comment type="similarity">
    <text evidence="3">Belongs to the ZapB family.</text>
</comment>
<keyword evidence="5" id="KW-1185">Reference proteome</keyword>
<dbReference type="STRING" id="1117707.VQ7734_04174"/>
<reference evidence="5" key="1">
    <citation type="submission" date="2016-12" db="EMBL/GenBank/DDBJ databases">
        <authorList>
            <person name="Rodrigo-Torres L."/>
            <person name="Arahal R.D."/>
            <person name="Lucena T."/>
        </authorList>
    </citation>
    <scope>NUCLEOTIDE SEQUENCE [LARGE SCALE GENOMIC DNA]</scope>
</reference>
<organism evidence="4 5">
    <name type="scientific">Vibrio quintilis</name>
    <dbReference type="NCBI Taxonomy" id="1117707"/>
    <lineage>
        <taxon>Bacteria</taxon>
        <taxon>Pseudomonadati</taxon>
        <taxon>Pseudomonadota</taxon>
        <taxon>Gammaproteobacteria</taxon>
        <taxon>Vibrionales</taxon>
        <taxon>Vibrionaceae</taxon>
        <taxon>Vibrio</taxon>
    </lineage>
</organism>
<keyword evidence="1 3" id="KW-0175">Coiled coil</keyword>
<evidence type="ECO:0000313" key="5">
    <source>
        <dbReference type="Proteomes" id="UP000184600"/>
    </source>
</evidence>
<dbReference type="Gene3D" id="1.20.5.340">
    <property type="match status" value="1"/>
</dbReference>
<dbReference type="Pfam" id="PF06005">
    <property type="entry name" value="ZapB"/>
    <property type="match status" value="1"/>
</dbReference>
<sequence>MVQGLSRIEQFLSIGPYRILLDMSFEVLEKLEAKVQAAVDTITLLQMEVEELKEEKQKLVEEASGLKAEKEQLEQRVQDVQKEQTAWQERIRGLLGKMEDVE</sequence>
<feature type="coiled-coil region" evidence="3">
    <location>
        <begin position="28"/>
        <end position="90"/>
    </location>
</feature>
<keyword evidence="2 3" id="KW-0717">Septation</keyword>
<evidence type="ECO:0000256" key="1">
    <source>
        <dbReference type="ARBA" id="ARBA00023054"/>
    </source>
</evidence>
<evidence type="ECO:0000313" key="4">
    <source>
        <dbReference type="EMBL" id="SHO58402.1"/>
    </source>
</evidence>
<keyword evidence="3" id="KW-0963">Cytoplasm</keyword>
<name>A0A1M7Z0P6_9VIBR</name>
<dbReference type="Proteomes" id="UP000184600">
    <property type="component" value="Unassembled WGS sequence"/>
</dbReference>
<protein>
    <recommendedName>
        <fullName evidence="3">Cell division protein ZapB</fullName>
    </recommendedName>
</protein>
<dbReference type="InterPro" id="IPR009252">
    <property type="entry name" value="Cell_div_ZapB"/>
</dbReference>
<gene>
    <name evidence="3 4" type="primary">zapB</name>
    <name evidence="4" type="ORF">VQ7734_04174</name>
</gene>
<evidence type="ECO:0000256" key="2">
    <source>
        <dbReference type="ARBA" id="ARBA00023210"/>
    </source>
</evidence>
<dbReference type="EMBL" id="FRFG01000062">
    <property type="protein sequence ID" value="SHO58402.1"/>
    <property type="molecule type" value="Genomic_DNA"/>
</dbReference>
<proteinExistence type="inferred from homology"/>
<dbReference type="GO" id="GO:0005737">
    <property type="term" value="C:cytoplasm"/>
    <property type="evidence" value="ECO:0007669"/>
    <property type="project" value="UniProtKB-SubCell"/>
</dbReference>
<dbReference type="GO" id="GO:0000917">
    <property type="term" value="P:division septum assembly"/>
    <property type="evidence" value="ECO:0007669"/>
    <property type="project" value="UniProtKB-KW"/>
</dbReference>
<evidence type="ECO:0000256" key="3">
    <source>
        <dbReference type="HAMAP-Rule" id="MF_01196"/>
    </source>
</evidence>
<comment type="subcellular location">
    <subcellularLocation>
        <location evidence="3">Cytoplasm</location>
    </subcellularLocation>
    <text evidence="3">Localizes to the septum at mid-cell, in a FtsZ-like pattern.</text>
</comment>
<keyword evidence="3 4" id="KW-0132">Cell division</keyword>
<dbReference type="HAMAP" id="MF_01196">
    <property type="entry name" value="ZapB"/>
    <property type="match status" value="1"/>
</dbReference>
<dbReference type="AlphaFoldDB" id="A0A1M7Z0P6"/>
<comment type="function">
    <text evidence="3">Non-essential, abundant cell division factor that is required for proper Z-ring formation. It is recruited early to the divisome by direct interaction with FtsZ, stimulating Z-ring assembly and thereby promoting cell division earlier in the cell cycle. Its recruitment to the Z-ring requires functional FtsA or ZipA.</text>
</comment>
<dbReference type="GO" id="GO:0043093">
    <property type="term" value="P:FtsZ-dependent cytokinesis"/>
    <property type="evidence" value="ECO:0007669"/>
    <property type="project" value="UniProtKB-UniRule"/>
</dbReference>